<dbReference type="PANTHER" id="PTHR43245:SF13">
    <property type="entry name" value="UDP-D-APIOSE_UDP-D-XYLOSE SYNTHASE 2"/>
    <property type="match status" value="1"/>
</dbReference>
<dbReference type="CDD" id="cd08946">
    <property type="entry name" value="SDR_e"/>
    <property type="match status" value="1"/>
</dbReference>
<sequence length="313" mass="34408">MRIWITGTHGFIGRHLAAWLSRQGHEVAGIGHGAWPQSEAAAWGVRRWLNGEIHSSNLQQLAREGGAPDHVFHLAGGSSVGAAIANPREDFTRTVATTAELLEWMRLEAPKARIIAVSSAAVYGSGHSGHIREDQTHRPFSPYGYHKLMMENLCRSYAASYGLSAVVLRLFSVYGSWLKKQLLWDMCSRLSSNKDELKLGGTGEELRDWTDVRDVVRALELMMDFSFDSGATPIINAGSGNATSVSRIVELVLKCWPTAAGVTFSGESRPGDPYSLVADGSMLQAMGFRWNIPVDTGVHDFVQWYLQYSRSGV</sequence>
<dbReference type="EMBL" id="CP060394">
    <property type="protein sequence ID" value="QNI30775.1"/>
    <property type="molecule type" value="Genomic_DNA"/>
</dbReference>
<evidence type="ECO:0000313" key="3">
    <source>
        <dbReference type="Proteomes" id="UP000515312"/>
    </source>
</evidence>
<dbReference type="PANTHER" id="PTHR43245">
    <property type="entry name" value="BIFUNCTIONAL POLYMYXIN RESISTANCE PROTEIN ARNA"/>
    <property type="match status" value="1"/>
</dbReference>
<proteinExistence type="predicted"/>
<name>A0A7G8BE05_9BACT</name>
<evidence type="ECO:0000259" key="1">
    <source>
        <dbReference type="Pfam" id="PF01370"/>
    </source>
</evidence>
<evidence type="ECO:0000313" key="2">
    <source>
        <dbReference type="EMBL" id="QNI30775.1"/>
    </source>
</evidence>
<dbReference type="Gene3D" id="3.40.50.720">
    <property type="entry name" value="NAD(P)-binding Rossmann-like Domain"/>
    <property type="match status" value="1"/>
</dbReference>
<dbReference type="InterPro" id="IPR036291">
    <property type="entry name" value="NAD(P)-bd_dom_sf"/>
</dbReference>
<dbReference type="InterPro" id="IPR001509">
    <property type="entry name" value="Epimerase_deHydtase"/>
</dbReference>
<feature type="domain" description="NAD-dependent epimerase/dehydratase" evidence="1">
    <location>
        <begin position="3"/>
        <end position="238"/>
    </location>
</feature>
<gene>
    <name evidence="2" type="ORF">H7849_16820</name>
</gene>
<dbReference type="RefSeq" id="WP_186740879.1">
    <property type="nucleotide sequence ID" value="NZ_CP060394.1"/>
</dbReference>
<dbReference type="Pfam" id="PF01370">
    <property type="entry name" value="Epimerase"/>
    <property type="match status" value="1"/>
</dbReference>
<dbReference type="Proteomes" id="UP000515312">
    <property type="component" value="Chromosome"/>
</dbReference>
<dbReference type="SUPFAM" id="SSF51735">
    <property type="entry name" value="NAD(P)-binding Rossmann-fold domains"/>
    <property type="match status" value="1"/>
</dbReference>
<dbReference type="KEGG" id="adin:H7849_16820"/>
<protein>
    <submittedName>
        <fullName evidence="2">SDR family oxidoreductase</fullName>
    </submittedName>
</protein>
<keyword evidence="3" id="KW-1185">Reference proteome</keyword>
<accession>A0A7G8BE05</accession>
<dbReference type="AlphaFoldDB" id="A0A7G8BE05"/>
<reference evidence="2 3" key="1">
    <citation type="submission" date="2020-08" db="EMBL/GenBank/DDBJ databases">
        <title>Edaphobacter telluris sp. nov. and Acidobacterium dinghuensis sp. nov., two acidobacteria isolated from forest soil.</title>
        <authorList>
            <person name="Fu J."/>
            <person name="Qiu L."/>
        </authorList>
    </citation>
    <scope>NUCLEOTIDE SEQUENCE [LARGE SCALE GENOMIC DNA]</scope>
    <source>
        <strain evidence="2">4Y35</strain>
    </source>
</reference>
<dbReference type="InterPro" id="IPR050177">
    <property type="entry name" value="Lipid_A_modif_metabolic_enz"/>
</dbReference>
<organism evidence="2 3">
    <name type="scientific">Alloacidobacterium dinghuense</name>
    <dbReference type="NCBI Taxonomy" id="2763107"/>
    <lineage>
        <taxon>Bacteria</taxon>
        <taxon>Pseudomonadati</taxon>
        <taxon>Acidobacteriota</taxon>
        <taxon>Terriglobia</taxon>
        <taxon>Terriglobales</taxon>
        <taxon>Acidobacteriaceae</taxon>
        <taxon>Alloacidobacterium</taxon>
    </lineage>
</organism>